<evidence type="ECO:0000313" key="1">
    <source>
        <dbReference type="EMBL" id="PNR26190.1"/>
    </source>
</evidence>
<dbReference type="Gramene" id="Pp3c27_1750V3.1">
    <property type="protein sequence ID" value="Pp3c27_1750V3.1"/>
    <property type="gene ID" value="Pp3c27_1750"/>
</dbReference>
<sequence length="73" mass="8621">MLSLNAFVQYSLRYRLVRRVWYCWITVRQLAVASTGIHDTISKDLSNVCGRKNNAHHCIPYYEFIEKLIVDKC</sequence>
<dbReference type="Proteomes" id="UP000006727">
    <property type="component" value="Chromosome 27"/>
</dbReference>
<proteinExistence type="predicted"/>
<reference evidence="1 3" key="2">
    <citation type="journal article" date="2018" name="Plant J.">
        <title>The Physcomitrella patens chromosome-scale assembly reveals moss genome structure and evolution.</title>
        <authorList>
            <person name="Lang D."/>
            <person name="Ullrich K.K."/>
            <person name="Murat F."/>
            <person name="Fuchs J."/>
            <person name="Jenkins J."/>
            <person name="Haas F.B."/>
            <person name="Piednoel M."/>
            <person name="Gundlach H."/>
            <person name="Van Bel M."/>
            <person name="Meyberg R."/>
            <person name="Vives C."/>
            <person name="Morata J."/>
            <person name="Symeonidi A."/>
            <person name="Hiss M."/>
            <person name="Muchero W."/>
            <person name="Kamisugi Y."/>
            <person name="Saleh O."/>
            <person name="Blanc G."/>
            <person name="Decker E.L."/>
            <person name="van Gessel N."/>
            <person name="Grimwood J."/>
            <person name="Hayes R.D."/>
            <person name="Graham S.W."/>
            <person name="Gunter L.E."/>
            <person name="McDaniel S.F."/>
            <person name="Hoernstein S.N.W."/>
            <person name="Larsson A."/>
            <person name="Li F.W."/>
            <person name="Perroud P.F."/>
            <person name="Phillips J."/>
            <person name="Ranjan P."/>
            <person name="Rokshar D.S."/>
            <person name="Rothfels C.J."/>
            <person name="Schneider L."/>
            <person name="Shu S."/>
            <person name="Stevenson D.W."/>
            <person name="Thummler F."/>
            <person name="Tillich M."/>
            <person name="Villarreal Aguilar J.C."/>
            <person name="Widiez T."/>
            <person name="Wong G.K."/>
            <person name="Wymore A."/>
            <person name="Zhang Y."/>
            <person name="Zimmer A.D."/>
            <person name="Quatrano R.S."/>
            <person name="Mayer K.F.X."/>
            <person name="Goodstein D."/>
            <person name="Casacuberta J.M."/>
            <person name="Vandepoele K."/>
            <person name="Reski R."/>
            <person name="Cuming A.C."/>
            <person name="Tuskan G.A."/>
            <person name="Maumus F."/>
            <person name="Salse J."/>
            <person name="Schmutz J."/>
            <person name="Rensing S.A."/>
        </authorList>
    </citation>
    <scope>NUCLEOTIDE SEQUENCE [LARGE SCALE GENOMIC DNA]</scope>
    <source>
        <strain evidence="2 3">cv. Gransden 2004</strain>
    </source>
</reference>
<dbReference type="AlphaFoldDB" id="A0A2K1IA91"/>
<evidence type="ECO:0000313" key="2">
    <source>
        <dbReference type="EnsemblPlants" id="Pp3c27_1750V3.1"/>
    </source>
</evidence>
<keyword evidence="3" id="KW-1185">Reference proteome</keyword>
<dbReference type="EMBL" id="ABEU02000027">
    <property type="protein sequence ID" value="PNR26190.1"/>
    <property type="molecule type" value="Genomic_DNA"/>
</dbReference>
<accession>A0A2K1IA91</accession>
<dbReference type="EnsemblPlants" id="Pp3c27_1750V3.1">
    <property type="protein sequence ID" value="Pp3c27_1750V3.1"/>
    <property type="gene ID" value="Pp3c27_1750"/>
</dbReference>
<protein>
    <submittedName>
        <fullName evidence="1 2">Uncharacterized protein</fullName>
    </submittedName>
</protein>
<reference evidence="2" key="3">
    <citation type="submission" date="2020-12" db="UniProtKB">
        <authorList>
            <consortium name="EnsemblPlants"/>
        </authorList>
    </citation>
    <scope>IDENTIFICATION</scope>
</reference>
<name>A0A2K1IA91_PHYPA</name>
<evidence type="ECO:0000313" key="3">
    <source>
        <dbReference type="Proteomes" id="UP000006727"/>
    </source>
</evidence>
<reference evidence="1 3" key="1">
    <citation type="journal article" date="2008" name="Science">
        <title>The Physcomitrella genome reveals evolutionary insights into the conquest of land by plants.</title>
        <authorList>
            <person name="Rensing S."/>
            <person name="Lang D."/>
            <person name="Zimmer A."/>
            <person name="Terry A."/>
            <person name="Salamov A."/>
            <person name="Shapiro H."/>
            <person name="Nishiyama T."/>
            <person name="Perroud P.-F."/>
            <person name="Lindquist E."/>
            <person name="Kamisugi Y."/>
            <person name="Tanahashi T."/>
            <person name="Sakakibara K."/>
            <person name="Fujita T."/>
            <person name="Oishi K."/>
            <person name="Shin-I T."/>
            <person name="Kuroki Y."/>
            <person name="Toyoda A."/>
            <person name="Suzuki Y."/>
            <person name="Hashimoto A."/>
            <person name="Yamaguchi K."/>
            <person name="Sugano A."/>
            <person name="Kohara Y."/>
            <person name="Fujiyama A."/>
            <person name="Anterola A."/>
            <person name="Aoki S."/>
            <person name="Ashton N."/>
            <person name="Barbazuk W.B."/>
            <person name="Barker E."/>
            <person name="Bennetzen J."/>
            <person name="Bezanilla M."/>
            <person name="Blankenship R."/>
            <person name="Cho S.H."/>
            <person name="Dutcher S."/>
            <person name="Estelle M."/>
            <person name="Fawcett J.A."/>
            <person name="Gundlach H."/>
            <person name="Hanada K."/>
            <person name="Heyl A."/>
            <person name="Hicks K.A."/>
            <person name="Hugh J."/>
            <person name="Lohr M."/>
            <person name="Mayer K."/>
            <person name="Melkozernov A."/>
            <person name="Murata T."/>
            <person name="Nelson D."/>
            <person name="Pils B."/>
            <person name="Prigge M."/>
            <person name="Reiss B."/>
            <person name="Renner T."/>
            <person name="Rombauts S."/>
            <person name="Rushton P."/>
            <person name="Sanderfoot A."/>
            <person name="Schween G."/>
            <person name="Shiu S.-H."/>
            <person name="Stueber K."/>
            <person name="Theodoulou F.L."/>
            <person name="Tu H."/>
            <person name="Van de Peer Y."/>
            <person name="Verrier P.J."/>
            <person name="Waters E."/>
            <person name="Wood A."/>
            <person name="Yang L."/>
            <person name="Cove D."/>
            <person name="Cuming A."/>
            <person name="Hasebe M."/>
            <person name="Lucas S."/>
            <person name="Mishler D.B."/>
            <person name="Reski R."/>
            <person name="Grigoriev I."/>
            <person name="Quatrano R.S."/>
            <person name="Boore J.L."/>
        </authorList>
    </citation>
    <scope>NUCLEOTIDE SEQUENCE [LARGE SCALE GENOMIC DNA]</scope>
    <source>
        <strain evidence="2 3">cv. Gransden 2004</strain>
    </source>
</reference>
<gene>
    <name evidence="2" type="primary">LOC112278214</name>
    <name evidence="1" type="ORF">PHYPA_030764</name>
</gene>
<organism evidence="1">
    <name type="scientific">Physcomitrium patens</name>
    <name type="common">Spreading-leaved earth moss</name>
    <name type="synonym">Physcomitrella patens</name>
    <dbReference type="NCBI Taxonomy" id="3218"/>
    <lineage>
        <taxon>Eukaryota</taxon>
        <taxon>Viridiplantae</taxon>
        <taxon>Streptophyta</taxon>
        <taxon>Embryophyta</taxon>
        <taxon>Bryophyta</taxon>
        <taxon>Bryophytina</taxon>
        <taxon>Bryopsida</taxon>
        <taxon>Funariidae</taxon>
        <taxon>Funariales</taxon>
        <taxon>Funariaceae</taxon>
        <taxon>Physcomitrium</taxon>
    </lineage>
</organism>